<dbReference type="PANTHER" id="PTHR30137:SF16">
    <property type="entry name" value="BLL0895 PROTEIN"/>
    <property type="match status" value="1"/>
</dbReference>
<dbReference type="Gene3D" id="3.20.20.30">
    <property type="entry name" value="Luciferase-like domain"/>
    <property type="match status" value="1"/>
</dbReference>
<sequence length="389" mass="43765">MPNLGHGVFVAPYHPLDENPTMCIHRDFELMEWLDKLGFDEAWIGEHHSAGFETICSPELFIAAAAERTRRLRFGTGVISLPYHNPLMVANRIIQLDHMTRGRVSFGFGPGLLASDAFQLGIDTNKQREMMTEALDVILRLLDGETVTEKTSWYNLVEARAHLLPYTLPRPEIAVASSATPSGGKIAATYGLSMLCVAAASPTGFNALSTNWQIACEIAAERGTTMDRQRLRVVAPIHIAETREKARANCEWGFMRYINYYNNHDQRYTIPAGEDPVEWFCANGYGVVGTPDDAIELIQRLLDQQGGFGYFTQLIHDWADWEETKRSHELYARYVMPHFSGANANRIASYEWNSAHKSDLQDSKSRATKLAFDQFESERKQKASQAVAN</sequence>
<protein>
    <submittedName>
        <fullName evidence="6">Luciferase-like protein</fullName>
    </submittedName>
</protein>
<keyword evidence="2" id="KW-0285">Flavoprotein</keyword>
<keyword evidence="4" id="KW-0503">Monooxygenase</keyword>
<dbReference type="SUPFAM" id="SSF51679">
    <property type="entry name" value="Bacterial luciferase-like"/>
    <property type="match status" value="1"/>
</dbReference>
<proteinExistence type="inferred from homology"/>
<dbReference type="PANTHER" id="PTHR30137">
    <property type="entry name" value="LUCIFERASE-LIKE MONOOXYGENASE"/>
    <property type="match status" value="1"/>
</dbReference>
<dbReference type="InterPro" id="IPR011251">
    <property type="entry name" value="Luciferase-like_dom"/>
</dbReference>
<evidence type="ECO:0000313" key="6">
    <source>
        <dbReference type="EMBL" id="ABG65089.1"/>
    </source>
</evidence>
<dbReference type="GO" id="GO:0004497">
    <property type="term" value="F:monooxygenase activity"/>
    <property type="evidence" value="ECO:0007669"/>
    <property type="project" value="UniProtKB-KW"/>
</dbReference>
<gene>
    <name evidence="6" type="ordered locus">Meso_3721</name>
</gene>
<dbReference type="InterPro" id="IPR050766">
    <property type="entry name" value="Bact_Lucif_Oxidored"/>
</dbReference>
<feature type="domain" description="Luciferase-like" evidence="5">
    <location>
        <begin position="24"/>
        <end position="300"/>
    </location>
</feature>
<dbReference type="EMBL" id="CP000390">
    <property type="protein sequence ID" value="ABG65089.1"/>
    <property type="molecule type" value="Genomic_DNA"/>
</dbReference>
<reference evidence="6" key="1">
    <citation type="submission" date="2006-06" db="EMBL/GenBank/DDBJ databases">
        <title>Complete sequence of chromosome of Chelativorans sp. BNC1.</title>
        <authorList>
            <consortium name="US DOE Joint Genome Institute"/>
            <person name="Copeland A."/>
            <person name="Lucas S."/>
            <person name="Lapidus A."/>
            <person name="Barry K."/>
            <person name="Detter J.C."/>
            <person name="Glavina del Rio T."/>
            <person name="Hammon N."/>
            <person name="Israni S."/>
            <person name="Dalin E."/>
            <person name="Tice H."/>
            <person name="Pitluck S."/>
            <person name="Chertkov O."/>
            <person name="Brettin T."/>
            <person name="Bruce D."/>
            <person name="Han C."/>
            <person name="Tapia R."/>
            <person name="Gilna P."/>
            <person name="Schmutz J."/>
            <person name="Larimer F."/>
            <person name="Land M."/>
            <person name="Hauser L."/>
            <person name="Kyrpides N."/>
            <person name="Mikhailova N."/>
            <person name="Richardson P."/>
        </authorList>
    </citation>
    <scope>NUCLEOTIDE SEQUENCE</scope>
    <source>
        <strain evidence="6">BNC1</strain>
    </source>
</reference>
<dbReference type="eggNOG" id="COG2141">
    <property type="taxonomic scope" value="Bacteria"/>
</dbReference>
<evidence type="ECO:0000256" key="2">
    <source>
        <dbReference type="ARBA" id="ARBA00022630"/>
    </source>
</evidence>
<dbReference type="HOGENOM" id="CLU_027853_3_3_5"/>
<dbReference type="Pfam" id="PF00296">
    <property type="entry name" value="Bac_luciferase"/>
    <property type="match status" value="1"/>
</dbReference>
<name>Q11BY6_CHESB</name>
<accession>Q11BY6</accession>
<evidence type="ECO:0000256" key="1">
    <source>
        <dbReference type="ARBA" id="ARBA00010426"/>
    </source>
</evidence>
<dbReference type="AlphaFoldDB" id="Q11BY6"/>
<evidence type="ECO:0000256" key="3">
    <source>
        <dbReference type="ARBA" id="ARBA00023002"/>
    </source>
</evidence>
<comment type="similarity">
    <text evidence="1">Belongs to the bacterial luciferase oxidoreductase family.</text>
</comment>
<dbReference type="GO" id="GO:0016705">
    <property type="term" value="F:oxidoreductase activity, acting on paired donors, with incorporation or reduction of molecular oxygen"/>
    <property type="evidence" value="ECO:0007669"/>
    <property type="project" value="InterPro"/>
</dbReference>
<organism evidence="6">
    <name type="scientific">Chelativorans sp. (strain BNC1)</name>
    <dbReference type="NCBI Taxonomy" id="266779"/>
    <lineage>
        <taxon>Bacteria</taxon>
        <taxon>Pseudomonadati</taxon>
        <taxon>Pseudomonadota</taxon>
        <taxon>Alphaproteobacteria</taxon>
        <taxon>Hyphomicrobiales</taxon>
        <taxon>Phyllobacteriaceae</taxon>
        <taxon>Chelativorans</taxon>
    </lineage>
</organism>
<dbReference type="STRING" id="266779.Meso_3721"/>
<keyword evidence="3" id="KW-0560">Oxidoreductase</keyword>
<dbReference type="InterPro" id="IPR036661">
    <property type="entry name" value="Luciferase-like_sf"/>
</dbReference>
<dbReference type="KEGG" id="mes:Meso_3721"/>
<dbReference type="GO" id="GO:0005829">
    <property type="term" value="C:cytosol"/>
    <property type="evidence" value="ECO:0007669"/>
    <property type="project" value="TreeGrafter"/>
</dbReference>
<dbReference type="OrthoDB" id="7239898at2"/>
<evidence type="ECO:0000256" key="4">
    <source>
        <dbReference type="ARBA" id="ARBA00023033"/>
    </source>
</evidence>
<evidence type="ECO:0000259" key="5">
    <source>
        <dbReference type="Pfam" id="PF00296"/>
    </source>
</evidence>